<gene>
    <name evidence="3" type="ORF">RFI_03967</name>
</gene>
<dbReference type="GO" id="GO:0003676">
    <property type="term" value="F:nucleic acid binding"/>
    <property type="evidence" value="ECO:0007669"/>
    <property type="project" value="InterPro"/>
</dbReference>
<feature type="region of interest" description="Disordered" evidence="1">
    <location>
        <begin position="41"/>
        <end position="86"/>
    </location>
</feature>
<organism evidence="3 4">
    <name type="scientific">Reticulomyxa filosa</name>
    <dbReference type="NCBI Taxonomy" id="46433"/>
    <lineage>
        <taxon>Eukaryota</taxon>
        <taxon>Sar</taxon>
        <taxon>Rhizaria</taxon>
        <taxon>Retaria</taxon>
        <taxon>Foraminifera</taxon>
        <taxon>Monothalamids</taxon>
        <taxon>Reticulomyxidae</taxon>
        <taxon>Reticulomyxa</taxon>
    </lineage>
</organism>
<name>X6P695_RETFI</name>
<evidence type="ECO:0000259" key="2">
    <source>
        <dbReference type="Pfam" id="PF03178"/>
    </source>
</evidence>
<dbReference type="Proteomes" id="UP000023152">
    <property type="component" value="Unassembled WGS sequence"/>
</dbReference>
<accession>X6P695</accession>
<dbReference type="InterPro" id="IPR050358">
    <property type="entry name" value="RSE1/DDB1/CFT1"/>
</dbReference>
<dbReference type="AlphaFoldDB" id="X6P695"/>
<dbReference type="EMBL" id="ASPP01003639">
    <property type="protein sequence ID" value="ETO33137.1"/>
    <property type="molecule type" value="Genomic_DNA"/>
</dbReference>
<reference evidence="3 4" key="1">
    <citation type="journal article" date="2013" name="Curr. Biol.">
        <title>The Genome of the Foraminiferan Reticulomyxa filosa.</title>
        <authorList>
            <person name="Glockner G."/>
            <person name="Hulsmann N."/>
            <person name="Schleicher M."/>
            <person name="Noegel A.A."/>
            <person name="Eichinger L."/>
            <person name="Gallinger C."/>
            <person name="Pawlowski J."/>
            <person name="Sierra R."/>
            <person name="Euteneuer U."/>
            <person name="Pillet L."/>
            <person name="Moustafa A."/>
            <person name="Platzer M."/>
            <person name="Groth M."/>
            <person name="Szafranski K."/>
            <person name="Schliwa M."/>
        </authorList>
    </citation>
    <scope>NUCLEOTIDE SEQUENCE [LARGE SCALE GENOMIC DNA]</scope>
</reference>
<comment type="caution">
    <text evidence="3">The sequence shown here is derived from an EMBL/GenBank/DDBJ whole genome shotgun (WGS) entry which is preliminary data.</text>
</comment>
<dbReference type="GO" id="GO:0005634">
    <property type="term" value="C:nucleus"/>
    <property type="evidence" value="ECO:0007669"/>
    <property type="project" value="InterPro"/>
</dbReference>
<evidence type="ECO:0000313" key="3">
    <source>
        <dbReference type="EMBL" id="ETO33137.1"/>
    </source>
</evidence>
<feature type="domain" description="RSE1/DDB1/CPSF1 C-terminal" evidence="2">
    <location>
        <begin position="180"/>
        <end position="393"/>
    </location>
</feature>
<evidence type="ECO:0000256" key="1">
    <source>
        <dbReference type="SAM" id="MobiDB-lite"/>
    </source>
</evidence>
<feature type="compositionally biased region" description="Low complexity" evidence="1">
    <location>
        <begin position="57"/>
        <end position="86"/>
    </location>
</feature>
<dbReference type="InterPro" id="IPR015943">
    <property type="entry name" value="WD40/YVTN_repeat-like_dom_sf"/>
</dbReference>
<feature type="compositionally biased region" description="Polar residues" evidence="1">
    <location>
        <begin position="43"/>
        <end position="56"/>
    </location>
</feature>
<protein>
    <submittedName>
        <fullName evidence="3">Nuclear pre-mRNA splicing factor, component of splicing factor 3b</fullName>
    </submittedName>
</protein>
<evidence type="ECO:0000313" key="4">
    <source>
        <dbReference type="Proteomes" id="UP000023152"/>
    </source>
</evidence>
<keyword evidence="4" id="KW-1185">Reference proteome</keyword>
<dbReference type="OrthoDB" id="436637at2759"/>
<dbReference type="PANTHER" id="PTHR10644">
    <property type="entry name" value="DNA REPAIR/RNA PROCESSING CPSF FAMILY"/>
    <property type="match status" value="1"/>
</dbReference>
<proteinExistence type="predicted"/>
<dbReference type="Pfam" id="PF03178">
    <property type="entry name" value="CPSF_A"/>
    <property type="match status" value="1"/>
</dbReference>
<dbReference type="InterPro" id="IPR004871">
    <property type="entry name" value="RSE1/DDB1/CPSF1_C"/>
</dbReference>
<dbReference type="Gene3D" id="2.130.10.10">
    <property type="entry name" value="YVTN repeat-like/Quinoprotein amine dehydrogenase"/>
    <property type="match status" value="1"/>
</dbReference>
<sequence>MFQTYTTAGDEMENWSAQSGDHSCFTTKKSMKKPLYVRGKDMQGSSHSQINSKDNLASNINTGSNASANANVGNSNNSGNSNSSNNNNIGNMSTSYQDMSGMCYKVLIACGIYILCYELNLENESKPLGDKLLWCYPCNFLVNEGYNDDNSNQSKTFINDLLFVFCEDNKTSIGISEPEMNSCHSYLYVSDPQQGLHVLLFDNETHTLSKDELIGRPKNWAINTIGKNNGITKCLLLDDETIATSDRWGHITVSRLLSNVSGEPSPSFVMAKDLKTDSRRRWGVMANDLSHHWSDLCRFNVQDTITCLNLAQWSSSLGGSPAIVYGTVLGNIGILMPLKYISEVEFLTALEYYLKGENYRKWKQFGIKVELVNRSRYRPATRCIDGDLCQSYFQYFVQDITHRNREDDPDHEDDQQEKKILKTKRYFKKFL</sequence>